<comment type="catalytic activity">
    <reaction evidence="7 8">
        <text>hydrogencarbonate + H(+) = CO2 + H2O</text>
        <dbReference type="Rhea" id="RHEA:10748"/>
        <dbReference type="ChEBI" id="CHEBI:15377"/>
        <dbReference type="ChEBI" id="CHEBI:15378"/>
        <dbReference type="ChEBI" id="CHEBI:16526"/>
        <dbReference type="ChEBI" id="CHEBI:17544"/>
        <dbReference type="EC" id="4.2.1.1"/>
    </reaction>
</comment>
<dbReference type="PANTHER" id="PTHR18952:SF265">
    <property type="entry name" value="CARBONIC ANHYDRASE"/>
    <property type="match status" value="1"/>
</dbReference>
<evidence type="ECO:0000256" key="5">
    <source>
        <dbReference type="ARBA" id="ARBA00022833"/>
    </source>
</evidence>
<evidence type="ECO:0000256" key="3">
    <source>
        <dbReference type="ARBA" id="ARBA00012925"/>
    </source>
</evidence>
<dbReference type="GO" id="GO:0008270">
    <property type="term" value="F:zinc ion binding"/>
    <property type="evidence" value="ECO:0007669"/>
    <property type="project" value="UniProtKB-UniRule"/>
</dbReference>
<dbReference type="AlphaFoldDB" id="A0A8S0Z526"/>
<dbReference type="InterPro" id="IPR018338">
    <property type="entry name" value="Carbonic_anhydrase_a-class_CS"/>
</dbReference>
<comment type="cofactor">
    <cofactor evidence="8">
        <name>Zn(2+)</name>
        <dbReference type="ChEBI" id="CHEBI:29105"/>
    </cofactor>
</comment>
<comment type="caution">
    <text evidence="10">The sequence shown here is derived from an EMBL/GenBank/DDBJ whole genome shotgun (WGS) entry which is preliminary data.</text>
</comment>
<comment type="function">
    <text evidence="1 8">Reversible hydration of carbon dioxide.</text>
</comment>
<evidence type="ECO:0000256" key="1">
    <source>
        <dbReference type="ARBA" id="ARBA00002904"/>
    </source>
</evidence>
<evidence type="ECO:0000313" key="11">
    <source>
        <dbReference type="Proteomes" id="UP000494256"/>
    </source>
</evidence>
<evidence type="ECO:0000259" key="9">
    <source>
        <dbReference type="PROSITE" id="PS51144"/>
    </source>
</evidence>
<gene>
    <name evidence="10" type="ORF">APLA_LOCUS2780</name>
</gene>
<evidence type="ECO:0000256" key="8">
    <source>
        <dbReference type="RuleBase" id="RU367011"/>
    </source>
</evidence>
<reference evidence="10 11" key="1">
    <citation type="submission" date="2020-04" db="EMBL/GenBank/DDBJ databases">
        <authorList>
            <person name="Wallbank WR R."/>
            <person name="Pardo Diaz C."/>
            <person name="Kozak K."/>
            <person name="Martin S."/>
            <person name="Jiggins C."/>
            <person name="Moest M."/>
            <person name="Warren A I."/>
            <person name="Byers J.R.P. K."/>
            <person name="Montejo-Kovacevich G."/>
            <person name="Yen C E."/>
        </authorList>
    </citation>
    <scope>NUCLEOTIDE SEQUENCE [LARGE SCALE GENOMIC DNA]</scope>
</reference>
<dbReference type="SMART" id="SM01057">
    <property type="entry name" value="Carb_anhydrase"/>
    <property type="match status" value="1"/>
</dbReference>
<dbReference type="InterPro" id="IPR036398">
    <property type="entry name" value="CA_dom_sf"/>
</dbReference>
<keyword evidence="4 8" id="KW-0479">Metal-binding</keyword>
<protein>
    <recommendedName>
        <fullName evidence="3 8">Carbonic anhydrase</fullName>
        <ecNumber evidence="3 8">4.2.1.1</ecNumber>
    </recommendedName>
</protein>
<organism evidence="10 11">
    <name type="scientific">Arctia plantaginis</name>
    <name type="common">Wood tiger moth</name>
    <name type="synonym">Phalaena plantaginis</name>
    <dbReference type="NCBI Taxonomy" id="874455"/>
    <lineage>
        <taxon>Eukaryota</taxon>
        <taxon>Metazoa</taxon>
        <taxon>Ecdysozoa</taxon>
        <taxon>Arthropoda</taxon>
        <taxon>Hexapoda</taxon>
        <taxon>Insecta</taxon>
        <taxon>Pterygota</taxon>
        <taxon>Neoptera</taxon>
        <taxon>Endopterygota</taxon>
        <taxon>Lepidoptera</taxon>
        <taxon>Glossata</taxon>
        <taxon>Ditrysia</taxon>
        <taxon>Noctuoidea</taxon>
        <taxon>Erebidae</taxon>
        <taxon>Arctiinae</taxon>
        <taxon>Arctia</taxon>
    </lineage>
</organism>
<comment type="similarity">
    <text evidence="2 8">Belongs to the alpha-carbonic anhydrase family.</text>
</comment>
<dbReference type="EC" id="4.2.1.1" evidence="3 8"/>
<sequence>MNPCTPSRSLPKPALEESKWPGYRCKIGGRRQSPIDIKTKNVIEDFNKLYIKNGPLVFKGYDGVLVTGINNGHTIQFSTEGEEAMHPQLRGGPLDSTYRLEQLHFHWMSEHAINGVKYPMEIHFVHVRSDLTVFDALSRKDGLAIVAVFCKVESDLDDPPEQTKQLMEYIPRLKNTGDRISGVFLDMRKWLSPDRVSYYTYSGSLTSPKCNEAVTWIIFTAPLSISETQYQSISNAGYGGRNSRTLQNLSRHVVYCPPKTKIRIPQFITFFEDFFKTVKILFKNITTR</sequence>
<proteinExistence type="inferred from homology"/>
<dbReference type="EMBL" id="CADEBD010000275">
    <property type="protein sequence ID" value="CAB3226969.1"/>
    <property type="molecule type" value="Genomic_DNA"/>
</dbReference>
<evidence type="ECO:0000256" key="2">
    <source>
        <dbReference type="ARBA" id="ARBA00010718"/>
    </source>
</evidence>
<dbReference type="InterPro" id="IPR001148">
    <property type="entry name" value="CA_dom"/>
</dbReference>
<evidence type="ECO:0000256" key="7">
    <source>
        <dbReference type="ARBA" id="ARBA00048348"/>
    </source>
</evidence>
<evidence type="ECO:0000256" key="6">
    <source>
        <dbReference type="ARBA" id="ARBA00023239"/>
    </source>
</evidence>
<dbReference type="Pfam" id="PF00194">
    <property type="entry name" value="Carb_anhydrase"/>
    <property type="match status" value="1"/>
</dbReference>
<dbReference type="Gene3D" id="3.10.200.10">
    <property type="entry name" value="Alpha carbonic anhydrase"/>
    <property type="match status" value="1"/>
</dbReference>
<dbReference type="GO" id="GO:0004089">
    <property type="term" value="F:carbonate dehydratase activity"/>
    <property type="evidence" value="ECO:0007669"/>
    <property type="project" value="UniProtKB-UniRule"/>
</dbReference>
<dbReference type="Proteomes" id="UP000494256">
    <property type="component" value="Unassembled WGS sequence"/>
</dbReference>
<dbReference type="CDD" id="cd00326">
    <property type="entry name" value="alpha_CA"/>
    <property type="match status" value="1"/>
</dbReference>
<dbReference type="InterPro" id="IPR023561">
    <property type="entry name" value="Carbonic_anhydrase_a-class"/>
</dbReference>
<dbReference type="PANTHER" id="PTHR18952">
    <property type="entry name" value="CARBONIC ANHYDRASE"/>
    <property type="match status" value="1"/>
</dbReference>
<dbReference type="PROSITE" id="PS51144">
    <property type="entry name" value="ALPHA_CA_2"/>
    <property type="match status" value="1"/>
</dbReference>
<accession>A0A8S0Z526</accession>
<keyword evidence="5 8" id="KW-0862">Zinc</keyword>
<evidence type="ECO:0000313" key="10">
    <source>
        <dbReference type="EMBL" id="CAB3226969.1"/>
    </source>
</evidence>
<keyword evidence="6 8" id="KW-0456">Lyase</keyword>
<dbReference type="PROSITE" id="PS00162">
    <property type="entry name" value="ALPHA_CA_1"/>
    <property type="match status" value="1"/>
</dbReference>
<name>A0A8S0Z526_ARCPL</name>
<dbReference type="SUPFAM" id="SSF51069">
    <property type="entry name" value="Carbonic anhydrase"/>
    <property type="match status" value="1"/>
</dbReference>
<feature type="domain" description="Alpha-carbonic anhydrase" evidence="9">
    <location>
        <begin position="6"/>
        <end position="258"/>
    </location>
</feature>
<evidence type="ECO:0000256" key="4">
    <source>
        <dbReference type="ARBA" id="ARBA00022723"/>
    </source>
</evidence>